<dbReference type="GO" id="GO:0016787">
    <property type="term" value="F:hydrolase activity"/>
    <property type="evidence" value="ECO:0007669"/>
    <property type="project" value="UniProtKB-KW"/>
</dbReference>
<sequence>MLIGCGAILAAAADFYYLGHPQKHRQVAVGDEIPTVFLPGYWGSRFSFGHMLRRLVMDKQVVAIVKPNGRVQLRGHLQLGPHVAVQVLFTQKRLRPDRQLAGLQAVVVALQKQADFDAINLVAHSMGGITALMYVISQPPVPVRTLVSIAAPYNDLEVAKNDAIRNWPLLPSGPSQTAPVYDFFQAHRQALPANLRWLNIAGDLFTGAAHDGVVGVNSSFAIRYLAQDHVADYHEVLIRGPRAAHSLLHENRLVDHDIEQFIWGK</sequence>
<reference evidence="2" key="1">
    <citation type="journal article" date="2019" name="Int. J. Syst. Evol. Microbiol.">
        <title>The Global Catalogue of Microorganisms (GCM) 10K type strain sequencing project: providing services to taxonomists for standard genome sequencing and annotation.</title>
        <authorList>
            <consortium name="The Broad Institute Genomics Platform"/>
            <consortium name="The Broad Institute Genome Sequencing Center for Infectious Disease"/>
            <person name="Wu L."/>
            <person name="Ma J."/>
        </authorList>
    </citation>
    <scope>NUCLEOTIDE SEQUENCE [LARGE SCALE GENOMIC DNA]</scope>
    <source>
        <strain evidence="2">CCM 9110</strain>
    </source>
</reference>
<dbReference type="InterPro" id="IPR029058">
    <property type="entry name" value="AB_hydrolase_fold"/>
</dbReference>
<dbReference type="EMBL" id="JBHTOA010000019">
    <property type="protein sequence ID" value="MFD1398520.1"/>
    <property type="molecule type" value="Genomic_DNA"/>
</dbReference>
<dbReference type="Gene3D" id="3.40.50.1820">
    <property type="entry name" value="alpha/beta hydrolase"/>
    <property type="match status" value="1"/>
</dbReference>
<dbReference type="Pfam" id="PF06028">
    <property type="entry name" value="DUF915"/>
    <property type="match status" value="1"/>
</dbReference>
<dbReference type="SUPFAM" id="SSF53474">
    <property type="entry name" value="alpha/beta-Hydrolases"/>
    <property type="match status" value="1"/>
</dbReference>
<dbReference type="InterPro" id="IPR010315">
    <property type="entry name" value="DUF915_hydro-like"/>
</dbReference>
<protein>
    <submittedName>
        <fullName evidence="1">Alpha/beta fold hydrolase</fullName>
    </submittedName>
</protein>
<evidence type="ECO:0000313" key="1">
    <source>
        <dbReference type="EMBL" id="MFD1398520.1"/>
    </source>
</evidence>
<proteinExistence type="predicted"/>
<gene>
    <name evidence="1" type="ORF">ACFQ41_04290</name>
</gene>
<dbReference type="RefSeq" id="WP_236000558.1">
    <property type="nucleotide sequence ID" value="NZ_BOLV01000018.1"/>
</dbReference>
<comment type="caution">
    <text evidence="1">The sequence shown here is derived from an EMBL/GenBank/DDBJ whole genome shotgun (WGS) entry which is preliminary data.</text>
</comment>
<organism evidence="1 2">
    <name type="scientific">Lacticaseibacillus suilingensis</name>
    <dbReference type="NCBI Taxonomy" id="2799577"/>
    <lineage>
        <taxon>Bacteria</taxon>
        <taxon>Bacillati</taxon>
        <taxon>Bacillota</taxon>
        <taxon>Bacilli</taxon>
        <taxon>Lactobacillales</taxon>
        <taxon>Lactobacillaceae</taxon>
        <taxon>Lacticaseibacillus</taxon>
    </lineage>
</organism>
<dbReference type="Proteomes" id="UP001597199">
    <property type="component" value="Unassembled WGS sequence"/>
</dbReference>
<keyword evidence="1" id="KW-0378">Hydrolase</keyword>
<name>A0ABW4BFI1_9LACO</name>
<keyword evidence="2" id="KW-1185">Reference proteome</keyword>
<evidence type="ECO:0000313" key="2">
    <source>
        <dbReference type="Proteomes" id="UP001597199"/>
    </source>
</evidence>
<accession>A0ABW4BFI1</accession>